<gene>
    <name evidence="1" type="ORF">SFRICE_005261</name>
</gene>
<proteinExistence type="predicted"/>
<evidence type="ECO:0000313" key="1">
    <source>
        <dbReference type="EMBL" id="SOQ38239.1"/>
    </source>
</evidence>
<sequence length="187" mass="21117">MFGCLSAHHAETTERILIKFGMQIGSLTIDDEINYNSQEISGDPIAIYRTHFYTPCYYEHILKNPKKIQQYFALPGNLTRDPLPGPTGRSLAVLFVARCLELCPLYGNRLTPYHMGLITQMVKCGCTFLRTEGPPTINSLPSSVLLSRNFRSPEYKELNIELKGVLLLWSSHYMAKVSLLSFHSVSS</sequence>
<name>A0A2H1VBM4_SPOFR</name>
<reference evidence="1" key="1">
    <citation type="submission" date="2016-07" db="EMBL/GenBank/DDBJ databases">
        <authorList>
            <person name="Bretaudeau A."/>
        </authorList>
    </citation>
    <scope>NUCLEOTIDE SEQUENCE</scope>
    <source>
        <strain evidence="1">Rice</strain>
        <tissue evidence="1">Whole body</tissue>
    </source>
</reference>
<dbReference type="EMBL" id="ODYU01001680">
    <property type="protein sequence ID" value="SOQ38239.1"/>
    <property type="molecule type" value="Genomic_DNA"/>
</dbReference>
<protein>
    <submittedName>
        <fullName evidence="1">SFRICE_005261</fullName>
    </submittedName>
</protein>
<accession>A0A2H1VBM4</accession>
<dbReference type="AlphaFoldDB" id="A0A2H1VBM4"/>
<organism evidence="1">
    <name type="scientific">Spodoptera frugiperda</name>
    <name type="common">Fall armyworm</name>
    <dbReference type="NCBI Taxonomy" id="7108"/>
    <lineage>
        <taxon>Eukaryota</taxon>
        <taxon>Metazoa</taxon>
        <taxon>Ecdysozoa</taxon>
        <taxon>Arthropoda</taxon>
        <taxon>Hexapoda</taxon>
        <taxon>Insecta</taxon>
        <taxon>Pterygota</taxon>
        <taxon>Neoptera</taxon>
        <taxon>Endopterygota</taxon>
        <taxon>Lepidoptera</taxon>
        <taxon>Glossata</taxon>
        <taxon>Ditrysia</taxon>
        <taxon>Noctuoidea</taxon>
        <taxon>Noctuidae</taxon>
        <taxon>Amphipyrinae</taxon>
        <taxon>Spodoptera</taxon>
    </lineage>
</organism>